<dbReference type="InterPro" id="IPR013083">
    <property type="entry name" value="Znf_RING/FYVE/PHD"/>
</dbReference>
<dbReference type="GO" id="GO:0000724">
    <property type="term" value="P:double-strand break repair via homologous recombination"/>
    <property type="evidence" value="ECO:0007669"/>
    <property type="project" value="InterPro"/>
</dbReference>
<comment type="caution">
    <text evidence="11">The sequence shown here is derived from an EMBL/GenBank/DDBJ whole genome shotgun (WGS) entry which is preliminary data.</text>
</comment>
<evidence type="ECO:0000256" key="9">
    <source>
        <dbReference type="ARBA" id="ARBA00023242"/>
    </source>
</evidence>
<dbReference type="OrthoDB" id="26899at2759"/>
<dbReference type="GO" id="GO:0016874">
    <property type="term" value="F:ligase activity"/>
    <property type="evidence" value="ECO:0007669"/>
    <property type="project" value="UniProtKB-KW"/>
</dbReference>
<evidence type="ECO:0000256" key="6">
    <source>
        <dbReference type="ARBA" id="ARBA00022771"/>
    </source>
</evidence>
<proteinExistence type="inferred from homology"/>
<sequence>MADLDPDLGTRSYPYSRAVASTVAAIGSKYDSLNDMISEYQSSCSETAQLLRDISVAVQNEIDGAEISLAIEDHLNALNSEFVASMRVEKSVQNDTKALKHVQSYASTHAQALGQSAQDVLASEQSVDALNVSFSKSLEQQRQKSSTRTIPGYTPVQMDSYVRFRNAVAGGSIAPTPLLTASDVVQFMELEEVDDDGIMIGRTVRDYKCPITGEYLQNPVRARCGHHFSRDAVLQYIEELSQTNGDEVACPVSGCPYPISVTELVPDAGIELLVNAAWKRERQRTHSARAQATSVQ</sequence>
<dbReference type="Proteomes" id="UP000238350">
    <property type="component" value="Unassembled WGS sequence"/>
</dbReference>
<evidence type="ECO:0000256" key="3">
    <source>
        <dbReference type="ARBA" id="ARBA00008212"/>
    </source>
</evidence>
<keyword evidence="7" id="KW-0833">Ubl conjugation pathway</keyword>
<keyword evidence="5" id="KW-0479">Metal-binding</keyword>
<dbReference type="GO" id="GO:0005634">
    <property type="term" value="C:nucleus"/>
    <property type="evidence" value="ECO:0007669"/>
    <property type="project" value="UniProtKB-SubCell"/>
</dbReference>
<keyword evidence="6" id="KW-0863">Zinc-finger</keyword>
<evidence type="ECO:0000256" key="1">
    <source>
        <dbReference type="ARBA" id="ARBA00004123"/>
    </source>
</evidence>
<dbReference type="GO" id="GO:0030915">
    <property type="term" value="C:Smc5-Smc6 complex"/>
    <property type="evidence" value="ECO:0007669"/>
    <property type="project" value="InterPro"/>
</dbReference>
<dbReference type="RefSeq" id="XP_024665817.1">
    <property type="nucleotide sequence ID" value="XM_024810049.1"/>
</dbReference>
<dbReference type="Pfam" id="PF11789">
    <property type="entry name" value="zf-Nse"/>
    <property type="match status" value="1"/>
</dbReference>
<dbReference type="EMBL" id="NDIQ01000022">
    <property type="protein sequence ID" value="PRT55872.1"/>
    <property type="molecule type" value="Genomic_DNA"/>
</dbReference>
<comment type="pathway">
    <text evidence="2">Protein modification; protein sumoylation.</text>
</comment>
<name>A0A2T0FLL6_9ASCO</name>
<protein>
    <submittedName>
        <fullName evidence="11">E3 SUMO-protein ligase NSE2</fullName>
    </submittedName>
</protein>
<evidence type="ECO:0000256" key="2">
    <source>
        <dbReference type="ARBA" id="ARBA00004718"/>
    </source>
</evidence>
<dbReference type="UniPathway" id="UPA00886"/>
<evidence type="ECO:0000256" key="5">
    <source>
        <dbReference type="ARBA" id="ARBA00022723"/>
    </source>
</evidence>
<keyword evidence="9" id="KW-0539">Nucleus</keyword>
<reference evidence="11 12" key="1">
    <citation type="submission" date="2017-04" db="EMBL/GenBank/DDBJ databases">
        <title>Genome sequencing of [Candida] sorbophila.</title>
        <authorList>
            <person name="Ahn J.O."/>
        </authorList>
    </citation>
    <scope>NUCLEOTIDE SEQUENCE [LARGE SCALE GENOMIC DNA]</scope>
    <source>
        <strain evidence="11 12">DS02</strain>
    </source>
</reference>
<dbReference type="InterPro" id="IPR026846">
    <property type="entry name" value="Nse2(Mms21)"/>
</dbReference>
<dbReference type="GO" id="GO:0008270">
    <property type="term" value="F:zinc ion binding"/>
    <property type="evidence" value="ECO:0007669"/>
    <property type="project" value="UniProtKB-KW"/>
</dbReference>
<evidence type="ECO:0000256" key="4">
    <source>
        <dbReference type="ARBA" id="ARBA00022679"/>
    </source>
</evidence>
<dbReference type="GeneID" id="36517240"/>
<dbReference type="PANTHER" id="PTHR21330:SF1">
    <property type="entry name" value="E3 SUMO-PROTEIN LIGASE NSE2"/>
    <property type="match status" value="1"/>
</dbReference>
<evidence type="ECO:0000313" key="11">
    <source>
        <dbReference type="EMBL" id="PRT55872.1"/>
    </source>
</evidence>
<gene>
    <name evidence="11" type="ORF">B9G98_03492</name>
</gene>
<dbReference type="InterPro" id="IPR004181">
    <property type="entry name" value="Znf_MIZ"/>
</dbReference>
<dbReference type="AlphaFoldDB" id="A0A2T0FLL6"/>
<dbReference type="SUPFAM" id="SSF57850">
    <property type="entry name" value="RING/U-box"/>
    <property type="match status" value="1"/>
</dbReference>
<organism evidence="11 12">
    <name type="scientific">Wickerhamiella sorbophila</name>
    <dbReference type="NCBI Taxonomy" id="45607"/>
    <lineage>
        <taxon>Eukaryota</taxon>
        <taxon>Fungi</taxon>
        <taxon>Dikarya</taxon>
        <taxon>Ascomycota</taxon>
        <taxon>Saccharomycotina</taxon>
        <taxon>Dipodascomycetes</taxon>
        <taxon>Dipodascales</taxon>
        <taxon>Trichomonascaceae</taxon>
        <taxon>Wickerhamiella</taxon>
    </lineage>
</organism>
<dbReference type="Gene3D" id="3.30.40.10">
    <property type="entry name" value="Zinc/RING finger domain, C3HC4 (zinc finger)"/>
    <property type="match status" value="1"/>
</dbReference>
<feature type="domain" description="SP-RING-type" evidence="10">
    <location>
        <begin position="196"/>
        <end position="255"/>
    </location>
</feature>
<dbReference type="GO" id="GO:0061665">
    <property type="term" value="F:SUMO ligase activity"/>
    <property type="evidence" value="ECO:0007669"/>
    <property type="project" value="TreeGrafter"/>
</dbReference>
<keyword evidence="12" id="KW-1185">Reference proteome</keyword>
<evidence type="ECO:0000259" key="10">
    <source>
        <dbReference type="Pfam" id="PF11789"/>
    </source>
</evidence>
<accession>A0A2T0FLL6</accession>
<comment type="subcellular location">
    <subcellularLocation>
        <location evidence="1">Nucleus</location>
    </subcellularLocation>
</comment>
<dbReference type="STRING" id="45607.A0A2T0FLL6"/>
<evidence type="ECO:0000256" key="8">
    <source>
        <dbReference type="ARBA" id="ARBA00022833"/>
    </source>
</evidence>
<keyword evidence="4" id="KW-0808">Transferase</keyword>
<keyword evidence="11" id="KW-0436">Ligase</keyword>
<comment type="similarity">
    <text evidence="3">Belongs to the NSE2 family.</text>
</comment>
<evidence type="ECO:0000256" key="7">
    <source>
        <dbReference type="ARBA" id="ARBA00022786"/>
    </source>
</evidence>
<keyword evidence="8" id="KW-0862">Zinc</keyword>
<dbReference type="PANTHER" id="PTHR21330">
    <property type="entry name" value="E3 SUMO-PROTEIN LIGASE NSE2"/>
    <property type="match status" value="1"/>
</dbReference>
<evidence type="ECO:0000313" key="12">
    <source>
        <dbReference type="Proteomes" id="UP000238350"/>
    </source>
</evidence>
<dbReference type="CDD" id="cd16651">
    <property type="entry name" value="SPL-RING_NSE2"/>
    <property type="match status" value="1"/>
</dbReference>
<dbReference type="GO" id="GO:0016925">
    <property type="term" value="P:protein sumoylation"/>
    <property type="evidence" value="ECO:0007669"/>
    <property type="project" value="UniProtKB-UniPathway"/>
</dbReference>